<evidence type="ECO:0000313" key="2">
    <source>
        <dbReference type="Proteomes" id="UP000622547"/>
    </source>
</evidence>
<comment type="caution">
    <text evidence="1">The sequence shown here is derived from an EMBL/GenBank/DDBJ whole genome shotgun (WGS) entry which is preliminary data.</text>
</comment>
<protein>
    <submittedName>
        <fullName evidence="1">Uncharacterized protein</fullName>
    </submittedName>
</protein>
<keyword evidence="2" id="KW-1185">Reference proteome</keyword>
<organism evidence="1 2">
    <name type="scientific">Planotetraspora phitsanulokensis</name>
    <dbReference type="NCBI Taxonomy" id="575192"/>
    <lineage>
        <taxon>Bacteria</taxon>
        <taxon>Bacillati</taxon>
        <taxon>Actinomycetota</taxon>
        <taxon>Actinomycetes</taxon>
        <taxon>Streptosporangiales</taxon>
        <taxon>Streptosporangiaceae</taxon>
        <taxon>Planotetraspora</taxon>
    </lineage>
</organism>
<proteinExistence type="predicted"/>
<reference evidence="1 2" key="1">
    <citation type="submission" date="2021-01" db="EMBL/GenBank/DDBJ databases">
        <title>Whole genome shotgun sequence of Planotetraspora phitsanulokensis NBRC 104273.</title>
        <authorList>
            <person name="Komaki H."/>
            <person name="Tamura T."/>
        </authorList>
    </citation>
    <scope>NUCLEOTIDE SEQUENCE [LARGE SCALE GENOMIC DNA]</scope>
    <source>
        <strain evidence="1 2">NBRC 104273</strain>
    </source>
</reference>
<dbReference type="EMBL" id="BOOP01000006">
    <property type="protein sequence ID" value="GII36754.1"/>
    <property type="molecule type" value="Genomic_DNA"/>
</dbReference>
<dbReference type="AlphaFoldDB" id="A0A8J3XDM6"/>
<accession>A0A8J3XDM6</accession>
<dbReference type="RefSeq" id="WP_204072476.1">
    <property type="nucleotide sequence ID" value="NZ_BAABHI010000035.1"/>
</dbReference>
<dbReference type="Proteomes" id="UP000622547">
    <property type="component" value="Unassembled WGS sequence"/>
</dbReference>
<sequence length="60" mass="6620">MKKTILRRLRALLEEPAGHPADGRMIGAGLAAAMRKQGSADDVERYLEAWAGDRRIDASR</sequence>
<evidence type="ECO:0000313" key="1">
    <source>
        <dbReference type="EMBL" id="GII36754.1"/>
    </source>
</evidence>
<name>A0A8J3XDM6_9ACTN</name>
<gene>
    <name evidence="1" type="ORF">Pph01_17570</name>
</gene>